<keyword evidence="3" id="KW-1185">Reference proteome</keyword>
<reference evidence="3" key="2">
    <citation type="submission" date="2015-01" db="EMBL/GenBank/DDBJ databases">
        <title>Evolutionary Origins and Diversification of the Mycorrhizal Mutualists.</title>
        <authorList>
            <consortium name="DOE Joint Genome Institute"/>
            <consortium name="Mycorrhizal Genomics Consortium"/>
            <person name="Kohler A."/>
            <person name="Kuo A."/>
            <person name="Nagy L.G."/>
            <person name="Floudas D."/>
            <person name="Copeland A."/>
            <person name="Barry K.W."/>
            <person name="Cichocki N."/>
            <person name="Veneault-Fourrey C."/>
            <person name="LaButti K."/>
            <person name="Lindquist E.A."/>
            <person name="Lipzen A."/>
            <person name="Lundell T."/>
            <person name="Morin E."/>
            <person name="Murat C."/>
            <person name="Riley R."/>
            <person name="Ohm R."/>
            <person name="Sun H."/>
            <person name="Tunlid A."/>
            <person name="Henrissat B."/>
            <person name="Grigoriev I.V."/>
            <person name="Hibbett D.S."/>
            <person name="Martin F."/>
        </authorList>
    </citation>
    <scope>NUCLEOTIDE SEQUENCE [LARGE SCALE GENOMIC DNA]</scope>
    <source>
        <strain evidence="3">F 1598</strain>
    </source>
</reference>
<dbReference type="Proteomes" id="UP000054166">
    <property type="component" value="Unassembled WGS sequence"/>
</dbReference>
<dbReference type="AlphaFoldDB" id="A0A0C3AF02"/>
<evidence type="ECO:0000313" key="2">
    <source>
        <dbReference type="EMBL" id="KIM72378.1"/>
    </source>
</evidence>
<protein>
    <submittedName>
        <fullName evidence="2">Uncharacterized protein</fullName>
    </submittedName>
</protein>
<evidence type="ECO:0000256" key="1">
    <source>
        <dbReference type="SAM" id="MobiDB-lite"/>
    </source>
</evidence>
<accession>A0A0C3AF02</accession>
<organism evidence="2 3">
    <name type="scientific">Piloderma croceum (strain F 1598)</name>
    <dbReference type="NCBI Taxonomy" id="765440"/>
    <lineage>
        <taxon>Eukaryota</taxon>
        <taxon>Fungi</taxon>
        <taxon>Dikarya</taxon>
        <taxon>Basidiomycota</taxon>
        <taxon>Agaricomycotina</taxon>
        <taxon>Agaricomycetes</taxon>
        <taxon>Agaricomycetidae</taxon>
        <taxon>Atheliales</taxon>
        <taxon>Atheliaceae</taxon>
        <taxon>Piloderma</taxon>
    </lineage>
</organism>
<evidence type="ECO:0000313" key="3">
    <source>
        <dbReference type="Proteomes" id="UP000054166"/>
    </source>
</evidence>
<dbReference type="InParanoid" id="A0A0C3AF02"/>
<reference evidence="2 3" key="1">
    <citation type="submission" date="2014-04" db="EMBL/GenBank/DDBJ databases">
        <authorList>
            <consortium name="DOE Joint Genome Institute"/>
            <person name="Kuo A."/>
            <person name="Tarkka M."/>
            <person name="Buscot F."/>
            <person name="Kohler A."/>
            <person name="Nagy L.G."/>
            <person name="Floudas D."/>
            <person name="Copeland A."/>
            <person name="Barry K.W."/>
            <person name="Cichocki N."/>
            <person name="Veneault-Fourrey C."/>
            <person name="LaButti K."/>
            <person name="Lindquist E.A."/>
            <person name="Lipzen A."/>
            <person name="Lundell T."/>
            <person name="Morin E."/>
            <person name="Murat C."/>
            <person name="Sun H."/>
            <person name="Tunlid A."/>
            <person name="Henrissat B."/>
            <person name="Grigoriev I.V."/>
            <person name="Hibbett D.S."/>
            <person name="Martin F."/>
            <person name="Nordberg H.P."/>
            <person name="Cantor M.N."/>
            <person name="Hua S.X."/>
        </authorList>
    </citation>
    <scope>NUCLEOTIDE SEQUENCE [LARGE SCALE GENOMIC DNA]</scope>
    <source>
        <strain evidence="2 3">F 1598</strain>
    </source>
</reference>
<sequence>MTIKKECKSRRVGSGTATESRYTSSVDTKKTCKDDDSYRICVNYNNVLARDDR</sequence>
<feature type="region of interest" description="Disordered" evidence="1">
    <location>
        <begin position="1"/>
        <end position="20"/>
    </location>
</feature>
<proteinExistence type="predicted"/>
<gene>
    <name evidence="2" type="ORF">PILCRDRAFT_829775</name>
</gene>
<dbReference type="HOGENOM" id="CLU_3069541_0_0_1"/>
<name>A0A0C3AF02_PILCF</name>
<dbReference type="EMBL" id="KN833136">
    <property type="protein sequence ID" value="KIM72378.1"/>
    <property type="molecule type" value="Genomic_DNA"/>
</dbReference>